<evidence type="ECO:0000313" key="4">
    <source>
        <dbReference type="Proteomes" id="UP000275772"/>
    </source>
</evidence>
<protein>
    <submittedName>
        <fullName evidence="3">Uncharacterized protein</fullName>
    </submittedName>
</protein>
<sequence length="174" mass="20044">MRLKSVIVIVAFLSAQVFSKQDEDNIQMYDCGVKLRLKLSQINRAVNVMDIVYNNSMASCTRKPNILNKCCKICVDYLRYQGTHFHVNGNDEILLKKLIRFKIFRKKPINRYHAVTRCSRVHGCLFLGIIRRSLYKLREIKCSLIQKDKPASRFSIGFPQPAAPPGSAPPYSRH</sequence>
<feature type="signal peptide" evidence="2">
    <location>
        <begin position="1"/>
        <end position="19"/>
    </location>
</feature>
<evidence type="ECO:0000256" key="1">
    <source>
        <dbReference type="SAM" id="MobiDB-lite"/>
    </source>
</evidence>
<name>A0A383UYT5_BLUHO</name>
<dbReference type="AlphaFoldDB" id="A0A383UYT5"/>
<dbReference type="VEuPathDB" id="FungiDB:BLGHR1_15533"/>
<dbReference type="Proteomes" id="UP000275772">
    <property type="component" value="Unassembled WGS sequence"/>
</dbReference>
<reference evidence="3 4" key="1">
    <citation type="submission" date="2017-11" db="EMBL/GenBank/DDBJ databases">
        <authorList>
            <person name="Kracher B."/>
        </authorList>
    </citation>
    <scope>NUCLEOTIDE SEQUENCE [LARGE SCALE GENOMIC DNA]</scope>
    <source>
        <strain evidence="3 4">RACE1</strain>
    </source>
</reference>
<evidence type="ECO:0000313" key="3">
    <source>
        <dbReference type="EMBL" id="SZF04735.1"/>
    </source>
</evidence>
<proteinExistence type="predicted"/>
<gene>
    <name evidence="3" type="ORF">BLGHR1_15533</name>
</gene>
<keyword evidence="2" id="KW-0732">Signal</keyword>
<feature type="region of interest" description="Disordered" evidence="1">
    <location>
        <begin position="155"/>
        <end position="174"/>
    </location>
</feature>
<dbReference type="EMBL" id="UNSH01000067">
    <property type="protein sequence ID" value="SZF04735.1"/>
    <property type="molecule type" value="Genomic_DNA"/>
</dbReference>
<organism evidence="3 4">
    <name type="scientific">Blumeria hordei</name>
    <name type="common">Barley powdery mildew</name>
    <name type="synonym">Blumeria graminis f. sp. hordei</name>
    <dbReference type="NCBI Taxonomy" id="2867405"/>
    <lineage>
        <taxon>Eukaryota</taxon>
        <taxon>Fungi</taxon>
        <taxon>Dikarya</taxon>
        <taxon>Ascomycota</taxon>
        <taxon>Pezizomycotina</taxon>
        <taxon>Leotiomycetes</taxon>
        <taxon>Erysiphales</taxon>
        <taxon>Erysiphaceae</taxon>
        <taxon>Blumeria</taxon>
    </lineage>
</organism>
<evidence type="ECO:0000256" key="2">
    <source>
        <dbReference type="SAM" id="SignalP"/>
    </source>
</evidence>
<feature type="chain" id="PRO_5016665959" evidence="2">
    <location>
        <begin position="20"/>
        <end position="174"/>
    </location>
</feature>
<accession>A0A383UYT5</accession>